<dbReference type="Pfam" id="PF00364">
    <property type="entry name" value="Biotin_lipoyl"/>
    <property type="match status" value="1"/>
</dbReference>
<dbReference type="OrthoDB" id="9775513at2"/>
<keyword evidence="5 7" id="KW-0472">Membrane</keyword>
<dbReference type="PRINTS" id="PR01490">
    <property type="entry name" value="RTXTOXIND"/>
</dbReference>
<dbReference type="Proteomes" id="UP000002384">
    <property type="component" value="Chromosome"/>
</dbReference>
<evidence type="ECO:0000259" key="8">
    <source>
        <dbReference type="Pfam" id="PF00364"/>
    </source>
</evidence>
<feature type="domain" description="AprE-like beta-barrel" evidence="9">
    <location>
        <begin position="390"/>
        <end position="480"/>
    </location>
</feature>
<evidence type="ECO:0000256" key="7">
    <source>
        <dbReference type="SAM" id="Phobius"/>
    </source>
</evidence>
<evidence type="ECO:0000256" key="3">
    <source>
        <dbReference type="ARBA" id="ARBA00022692"/>
    </source>
</evidence>
<dbReference type="InterPro" id="IPR011053">
    <property type="entry name" value="Single_hybrid_motif"/>
</dbReference>
<evidence type="ECO:0000256" key="1">
    <source>
        <dbReference type="ARBA" id="ARBA00004167"/>
    </source>
</evidence>
<sequence length="504" mass="57199">MPNSLNGRTEDYYNLESEVIQFPEVRSSDNDWSYSTKELLDSLPKVWTRGLLYFLVIFITIALPWAMFSKIDETGKAQGQLEPKGKTIRLDAPVSGTVATIKVKEGEKVKVGQTLVELESDLVNADLQLQKNKLEGQENRLHQLDILKNQLQIVLQTQTQQNQAQKLEKLAQVNQAKQELEVLQNTYHLQQQEKLAQVNQAKQDLQHSQVDNHLAGIGLKTAEHEAQRYREAAEEGIVSQIQIVEKEDVIQERTRVYEQTKSDIEQAKLRLSEQQSIYERTIKQTKSDIEKSKLRLKEQENSYNSLIQSGEIAILKVKEQLKNVETDVTSLKSEIKQTKSQIQSLEFQLSQRVIKSPVEGTIFDLAVEREKSVLQSGNKIIEIAPQGTKLVLRAEMATQESGFLEKGMLVKMKFDAYPFQDYGIIEGKLSQVSPTTKKIETSDGETSAYELEIELDQTCIPSSKECIPLRPGDTATAEVVVRQRRLIDFILDPFKKLNSGGLEL</sequence>
<name>B7KC54_GLOC7</name>
<dbReference type="Gene3D" id="2.40.50.100">
    <property type="match status" value="1"/>
</dbReference>
<gene>
    <name evidence="10" type="ordered locus">PCC7424_0411</name>
</gene>
<evidence type="ECO:0000256" key="5">
    <source>
        <dbReference type="ARBA" id="ARBA00023136"/>
    </source>
</evidence>
<evidence type="ECO:0000256" key="2">
    <source>
        <dbReference type="ARBA" id="ARBA00009477"/>
    </source>
</evidence>
<evidence type="ECO:0000313" key="10">
    <source>
        <dbReference type="EMBL" id="ACK68877.1"/>
    </source>
</evidence>
<dbReference type="Pfam" id="PF26002">
    <property type="entry name" value="Beta-barrel_AprE"/>
    <property type="match status" value="1"/>
</dbReference>
<dbReference type="STRING" id="65393.PCC7424_0411"/>
<dbReference type="HOGENOM" id="CLU_023976_0_1_3"/>
<dbReference type="SUPFAM" id="SSF51230">
    <property type="entry name" value="Single hybrid motif"/>
    <property type="match status" value="1"/>
</dbReference>
<feature type="coiled-coil region" evidence="6">
    <location>
        <begin position="257"/>
        <end position="348"/>
    </location>
</feature>
<keyword evidence="6" id="KW-0175">Coiled coil</keyword>
<evidence type="ECO:0000313" key="11">
    <source>
        <dbReference type="Proteomes" id="UP000002384"/>
    </source>
</evidence>
<feature type="transmembrane region" description="Helical" evidence="7">
    <location>
        <begin position="50"/>
        <end position="68"/>
    </location>
</feature>
<dbReference type="InterPro" id="IPR058982">
    <property type="entry name" value="Beta-barrel_AprE"/>
</dbReference>
<evidence type="ECO:0000256" key="4">
    <source>
        <dbReference type="ARBA" id="ARBA00022989"/>
    </source>
</evidence>
<dbReference type="PANTHER" id="PTHR30386:SF26">
    <property type="entry name" value="TRANSPORT PROTEIN COMB"/>
    <property type="match status" value="1"/>
</dbReference>
<accession>B7KC54</accession>
<dbReference type="EMBL" id="CP001291">
    <property type="protein sequence ID" value="ACK68877.1"/>
    <property type="molecule type" value="Genomic_DNA"/>
</dbReference>
<reference evidence="11" key="1">
    <citation type="journal article" date="2011" name="MBio">
        <title>Novel metabolic attributes of the genus Cyanothece, comprising a group of unicellular nitrogen-fixing Cyanobacteria.</title>
        <authorList>
            <person name="Bandyopadhyay A."/>
            <person name="Elvitigala T."/>
            <person name="Welsh E."/>
            <person name="Stockel J."/>
            <person name="Liberton M."/>
            <person name="Min H."/>
            <person name="Sherman L.A."/>
            <person name="Pakrasi H.B."/>
        </authorList>
    </citation>
    <scope>NUCLEOTIDE SEQUENCE [LARGE SCALE GENOMIC DNA]</scope>
    <source>
        <strain evidence="11">PCC 7424</strain>
    </source>
</reference>
<dbReference type="AlphaFoldDB" id="B7KC54"/>
<organism evidence="10 11">
    <name type="scientific">Gloeothece citriformis (strain PCC 7424)</name>
    <name type="common">Cyanothece sp. (strain PCC 7424)</name>
    <dbReference type="NCBI Taxonomy" id="65393"/>
    <lineage>
        <taxon>Bacteria</taxon>
        <taxon>Bacillati</taxon>
        <taxon>Cyanobacteriota</taxon>
        <taxon>Cyanophyceae</taxon>
        <taxon>Oscillatoriophycideae</taxon>
        <taxon>Chroococcales</taxon>
        <taxon>Aphanothecaceae</taxon>
        <taxon>Gloeothece</taxon>
        <taxon>Gloeothece citriformis</taxon>
    </lineage>
</organism>
<dbReference type="RefSeq" id="WP_012597827.1">
    <property type="nucleotide sequence ID" value="NC_011729.1"/>
</dbReference>
<dbReference type="InterPro" id="IPR000089">
    <property type="entry name" value="Biotin_lipoyl"/>
</dbReference>
<dbReference type="Gene3D" id="2.40.30.170">
    <property type="match status" value="1"/>
</dbReference>
<proteinExistence type="inferred from homology"/>
<keyword evidence="11" id="KW-1185">Reference proteome</keyword>
<keyword evidence="4 7" id="KW-1133">Transmembrane helix</keyword>
<feature type="domain" description="Lipoyl-binding" evidence="8">
    <location>
        <begin position="90"/>
        <end position="118"/>
    </location>
</feature>
<dbReference type="KEGG" id="cyc:PCC7424_0411"/>
<evidence type="ECO:0000256" key="6">
    <source>
        <dbReference type="SAM" id="Coils"/>
    </source>
</evidence>
<comment type="similarity">
    <text evidence="2">Belongs to the membrane fusion protein (MFP) (TC 8.A.1) family.</text>
</comment>
<comment type="subcellular location">
    <subcellularLocation>
        <location evidence="1">Membrane</location>
        <topology evidence="1">Single-pass membrane protein</topology>
    </subcellularLocation>
</comment>
<evidence type="ECO:0000259" key="9">
    <source>
        <dbReference type="Pfam" id="PF26002"/>
    </source>
</evidence>
<dbReference type="eggNOG" id="COG0845">
    <property type="taxonomic scope" value="Bacteria"/>
</dbReference>
<feature type="coiled-coil region" evidence="6">
    <location>
        <begin position="115"/>
        <end position="193"/>
    </location>
</feature>
<dbReference type="GO" id="GO:0016020">
    <property type="term" value="C:membrane"/>
    <property type="evidence" value="ECO:0007669"/>
    <property type="project" value="UniProtKB-SubCell"/>
</dbReference>
<dbReference type="PANTHER" id="PTHR30386">
    <property type="entry name" value="MEMBRANE FUSION SUBUNIT OF EMRAB-TOLC MULTIDRUG EFFLUX PUMP"/>
    <property type="match status" value="1"/>
</dbReference>
<dbReference type="InterPro" id="IPR050739">
    <property type="entry name" value="MFP"/>
</dbReference>
<protein>
    <submittedName>
        <fullName evidence="10">Secretion protein HlyD family protein</fullName>
    </submittedName>
</protein>
<keyword evidence="3 7" id="KW-0812">Transmembrane</keyword>